<evidence type="ECO:0000313" key="2">
    <source>
        <dbReference type="Proteomes" id="UP000183287"/>
    </source>
</evidence>
<evidence type="ECO:0000313" key="1">
    <source>
        <dbReference type="EMBL" id="SFN25130.1"/>
    </source>
</evidence>
<sequence length="74" mass="8372">MQGGDGRYRSVQQYPNGFATVCVIHPVDNPRYSALKIKEDSMYPCIKRGKLIVIEPDHVEEPSVDIVVNLRDGR</sequence>
<proteinExistence type="predicted"/>
<protein>
    <submittedName>
        <fullName evidence="1">Uncharacterized protein</fullName>
    </submittedName>
</protein>
<organism evidence="1 2">
    <name type="scientific">Nitrosomonas communis</name>
    <dbReference type="NCBI Taxonomy" id="44574"/>
    <lineage>
        <taxon>Bacteria</taxon>
        <taxon>Pseudomonadati</taxon>
        <taxon>Pseudomonadota</taxon>
        <taxon>Betaproteobacteria</taxon>
        <taxon>Nitrosomonadales</taxon>
        <taxon>Nitrosomonadaceae</taxon>
        <taxon>Nitrosomonas</taxon>
    </lineage>
</organism>
<accession>A0A1I4XIS8</accession>
<reference evidence="2" key="1">
    <citation type="submission" date="2016-10" db="EMBL/GenBank/DDBJ databases">
        <authorList>
            <person name="Varghese N."/>
            <person name="Submissions S."/>
        </authorList>
    </citation>
    <scope>NUCLEOTIDE SEQUENCE [LARGE SCALE GENOMIC DNA]</scope>
    <source>
        <strain evidence="2">Nm44</strain>
    </source>
</reference>
<name>A0A1I4XIS8_9PROT</name>
<dbReference type="AlphaFoldDB" id="A0A1I4XIS8"/>
<dbReference type="EMBL" id="FOUB01000157">
    <property type="protein sequence ID" value="SFN25130.1"/>
    <property type="molecule type" value="Genomic_DNA"/>
</dbReference>
<gene>
    <name evidence="1" type="ORF">SAMN05421863_11572</name>
</gene>
<dbReference type="InterPro" id="IPR036286">
    <property type="entry name" value="LexA/Signal_pep-like_sf"/>
</dbReference>
<dbReference type="Proteomes" id="UP000183287">
    <property type="component" value="Unassembled WGS sequence"/>
</dbReference>
<keyword evidence="2" id="KW-1185">Reference proteome</keyword>
<dbReference type="SUPFAM" id="SSF51306">
    <property type="entry name" value="LexA/Signal peptidase"/>
    <property type="match status" value="1"/>
</dbReference>